<dbReference type="GO" id="GO:0046872">
    <property type="term" value="F:metal ion binding"/>
    <property type="evidence" value="ECO:0007669"/>
    <property type="project" value="UniProtKB-KW"/>
</dbReference>
<evidence type="ECO:0000256" key="1">
    <source>
        <dbReference type="ARBA" id="ARBA00001966"/>
    </source>
</evidence>
<evidence type="ECO:0000256" key="3">
    <source>
        <dbReference type="ARBA" id="ARBA00022691"/>
    </source>
</evidence>
<feature type="domain" description="Elp3/MiaA/NifB-like radical SAM core" evidence="7">
    <location>
        <begin position="31"/>
        <end position="257"/>
    </location>
</feature>
<sequence length="311" mass="35888">MKNNPFPYSDDNKRYHTWNHYLRHRFHCKVAKVPLDAGFTCPNRDGTKSVGGCLFCTPQGSGDCVSSSDDLMRQYEDGLKTMRRKWPQCAAIAYFQAYTNTYGPLSKIKACVEPFLEREEIKAIALATRADCLEDEKITYLQSLCDRCEVWVELGLQSVHDTTAAAMNRAHTYAEFEDCVRRLSHTDIKICVHLINSLPGETQEMMVDSARHIGKLPVHAVKIHMLHLMEHTRLARLHEQQPLRLQTMEEYVDTVIRQLEVLPAEMVIQRLTGDGLADELIAPQWTRKKVCVLNEIDKEMVRRNTWQSRLR</sequence>
<dbReference type="InterPro" id="IPR023404">
    <property type="entry name" value="rSAM_horseshoe"/>
</dbReference>
<reference evidence="8" key="1">
    <citation type="journal article" date="2021" name="PeerJ">
        <title>Extensive microbial diversity within the chicken gut microbiome revealed by metagenomics and culture.</title>
        <authorList>
            <person name="Gilroy R."/>
            <person name="Ravi A."/>
            <person name="Getino M."/>
            <person name="Pursley I."/>
            <person name="Horton D.L."/>
            <person name="Alikhan N.F."/>
            <person name="Baker D."/>
            <person name="Gharbi K."/>
            <person name="Hall N."/>
            <person name="Watson M."/>
            <person name="Adriaenssens E.M."/>
            <person name="Foster-Nyarko E."/>
            <person name="Jarju S."/>
            <person name="Secka A."/>
            <person name="Antonio M."/>
            <person name="Oren A."/>
            <person name="Chaudhuri R.R."/>
            <person name="La Ragione R."/>
            <person name="Hildebrand F."/>
            <person name="Pallen M.J."/>
        </authorList>
    </citation>
    <scope>NUCLEOTIDE SEQUENCE</scope>
    <source>
        <strain evidence="8">CHK187-11901</strain>
    </source>
</reference>
<keyword evidence="3" id="KW-0949">S-adenosyl-L-methionine</keyword>
<dbReference type="Proteomes" id="UP000823896">
    <property type="component" value="Unassembled WGS sequence"/>
</dbReference>
<proteinExistence type="predicted"/>
<protein>
    <submittedName>
        <fullName evidence="8">TIGR01212 family radical SAM protein</fullName>
    </submittedName>
</protein>
<dbReference type="SFLD" id="SFLDG01086">
    <property type="entry name" value="elongater_protein-like"/>
    <property type="match status" value="1"/>
</dbReference>
<dbReference type="SFLD" id="SFLDG01091">
    <property type="entry name" value="uncharacterized_CHP01210-like"/>
    <property type="match status" value="1"/>
</dbReference>
<comment type="cofactor">
    <cofactor evidence="1">
        <name>[4Fe-4S] cluster</name>
        <dbReference type="ChEBI" id="CHEBI:49883"/>
    </cofactor>
</comment>
<dbReference type="PANTHER" id="PTHR11135:SF1">
    <property type="entry name" value="PROTEIN YHCC"/>
    <property type="match status" value="1"/>
</dbReference>
<evidence type="ECO:0000256" key="5">
    <source>
        <dbReference type="ARBA" id="ARBA00023004"/>
    </source>
</evidence>
<keyword evidence="2" id="KW-0004">4Fe-4S</keyword>
<accession>A0A9D2STW3</accession>
<dbReference type="GO" id="GO:0003824">
    <property type="term" value="F:catalytic activity"/>
    <property type="evidence" value="ECO:0007669"/>
    <property type="project" value="InterPro"/>
</dbReference>
<dbReference type="InterPro" id="IPR058240">
    <property type="entry name" value="rSAM_sf"/>
</dbReference>
<keyword evidence="4" id="KW-0479">Metal-binding</keyword>
<dbReference type="InterPro" id="IPR032432">
    <property type="entry name" value="Radical_SAM_C"/>
</dbReference>
<dbReference type="InterPro" id="IPR006638">
    <property type="entry name" value="Elp3/MiaA/NifB-like_rSAM"/>
</dbReference>
<evidence type="ECO:0000259" key="7">
    <source>
        <dbReference type="SMART" id="SM00729"/>
    </source>
</evidence>
<dbReference type="Pfam" id="PF16199">
    <property type="entry name" value="Radical_SAM_C"/>
    <property type="match status" value="1"/>
</dbReference>
<dbReference type="Pfam" id="PF04055">
    <property type="entry name" value="Radical_SAM"/>
    <property type="match status" value="1"/>
</dbReference>
<dbReference type="SUPFAM" id="SSF102114">
    <property type="entry name" value="Radical SAM enzymes"/>
    <property type="match status" value="1"/>
</dbReference>
<gene>
    <name evidence="8" type="ORF">H9702_00325</name>
</gene>
<dbReference type="InterPro" id="IPR007197">
    <property type="entry name" value="rSAM"/>
</dbReference>
<keyword evidence="6" id="KW-0411">Iron-sulfur</keyword>
<dbReference type="PANTHER" id="PTHR11135">
    <property type="entry name" value="HISTONE ACETYLTRANSFERASE-RELATED"/>
    <property type="match status" value="1"/>
</dbReference>
<dbReference type="Gene3D" id="3.80.30.20">
    <property type="entry name" value="tm_1862 like domain"/>
    <property type="match status" value="1"/>
</dbReference>
<evidence type="ECO:0000313" key="8">
    <source>
        <dbReference type="EMBL" id="HJC35563.1"/>
    </source>
</evidence>
<name>A0A9D2STW3_9FIRM</name>
<dbReference type="GO" id="GO:0051539">
    <property type="term" value="F:4 iron, 4 sulfur cluster binding"/>
    <property type="evidence" value="ECO:0007669"/>
    <property type="project" value="UniProtKB-KW"/>
</dbReference>
<dbReference type="NCBIfam" id="TIGR01212">
    <property type="entry name" value="TIGR01212 family radical SAM protein"/>
    <property type="match status" value="1"/>
</dbReference>
<dbReference type="InterPro" id="IPR005911">
    <property type="entry name" value="YhcC-like"/>
</dbReference>
<comment type="caution">
    <text evidence="8">The sequence shown here is derived from an EMBL/GenBank/DDBJ whole genome shotgun (WGS) entry which is preliminary data.</text>
</comment>
<dbReference type="AlphaFoldDB" id="A0A9D2STW3"/>
<organism evidence="8 9">
    <name type="scientific">Candidatus Merdibacter merdavium</name>
    <dbReference type="NCBI Taxonomy" id="2838692"/>
    <lineage>
        <taxon>Bacteria</taxon>
        <taxon>Bacillati</taxon>
        <taxon>Bacillota</taxon>
        <taxon>Erysipelotrichia</taxon>
        <taxon>Erysipelotrichales</taxon>
        <taxon>Erysipelotrichaceae</taxon>
        <taxon>Merdibacter</taxon>
    </lineage>
</organism>
<dbReference type="EMBL" id="DWWM01000001">
    <property type="protein sequence ID" value="HJC35563.1"/>
    <property type="molecule type" value="Genomic_DNA"/>
</dbReference>
<evidence type="ECO:0000256" key="6">
    <source>
        <dbReference type="ARBA" id="ARBA00023014"/>
    </source>
</evidence>
<reference evidence="8" key="2">
    <citation type="submission" date="2021-04" db="EMBL/GenBank/DDBJ databases">
        <authorList>
            <person name="Gilroy R."/>
        </authorList>
    </citation>
    <scope>NUCLEOTIDE SEQUENCE</scope>
    <source>
        <strain evidence="8">CHK187-11901</strain>
    </source>
</reference>
<dbReference type="InterPro" id="IPR039661">
    <property type="entry name" value="ELP3"/>
</dbReference>
<evidence type="ECO:0000313" key="9">
    <source>
        <dbReference type="Proteomes" id="UP000823896"/>
    </source>
</evidence>
<evidence type="ECO:0000256" key="4">
    <source>
        <dbReference type="ARBA" id="ARBA00022723"/>
    </source>
</evidence>
<evidence type="ECO:0000256" key="2">
    <source>
        <dbReference type="ARBA" id="ARBA00022485"/>
    </source>
</evidence>
<dbReference type="SMART" id="SM00729">
    <property type="entry name" value="Elp3"/>
    <property type="match status" value="1"/>
</dbReference>
<dbReference type="SFLD" id="SFLDS00029">
    <property type="entry name" value="Radical_SAM"/>
    <property type="match status" value="1"/>
</dbReference>
<keyword evidence="5" id="KW-0408">Iron</keyword>